<dbReference type="GO" id="GO:0046872">
    <property type="term" value="F:metal ion binding"/>
    <property type="evidence" value="ECO:0007669"/>
    <property type="project" value="UniProtKB-KW"/>
</dbReference>
<comment type="similarity">
    <text evidence="2">Belongs to the sulfatase family.</text>
</comment>
<evidence type="ECO:0000256" key="1">
    <source>
        <dbReference type="ARBA" id="ARBA00001913"/>
    </source>
</evidence>
<evidence type="ECO:0000256" key="2">
    <source>
        <dbReference type="ARBA" id="ARBA00008779"/>
    </source>
</evidence>
<comment type="cofactor">
    <cofactor evidence="1">
        <name>Ca(2+)</name>
        <dbReference type="ChEBI" id="CHEBI:29108"/>
    </cofactor>
</comment>
<dbReference type="Proteomes" id="UP001208570">
    <property type="component" value="Unassembled WGS sequence"/>
</dbReference>
<dbReference type="InterPro" id="IPR000917">
    <property type="entry name" value="Sulfatase_N"/>
</dbReference>
<dbReference type="PANTHER" id="PTHR45953:SF1">
    <property type="entry name" value="IDURONATE 2-SULFATASE"/>
    <property type="match status" value="1"/>
</dbReference>
<proteinExistence type="inferred from homology"/>
<evidence type="ECO:0000256" key="3">
    <source>
        <dbReference type="ARBA" id="ARBA00022723"/>
    </source>
</evidence>
<accession>A0AAD9N2I0</accession>
<dbReference type="Gene3D" id="3.40.720.10">
    <property type="entry name" value="Alkaline Phosphatase, subunit A"/>
    <property type="match status" value="1"/>
</dbReference>
<gene>
    <name evidence="6" type="ORF">LSH36_258g00002</name>
</gene>
<dbReference type="GO" id="GO:0005737">
    <property type="term" value="C:cytoplasm"/>
    <property type="evidence" value="ECO:0007669"/>
    <property type="project" value="TreeGrafter"/>
</dbReference>
<comment type="caution">
    <text evidence="6">The sequence shown here is derived from an EMBL/GenBank/DDBJ whole genome shotgun (WGS) entry which is preliminary data.</text>
</comment>
<keyword evidence="4" id="KW-0378">Hydrolase</keyword>
<dbReference type="Pfam" id="PF00884">
    <property type="entry name" value="Sulfatase"/>
    <property type="match status" value="1"/>
</dbReference>
<sequence>MGKVFHPRSSSNNDDPPSWTTPYYHSIHRDGYFLPKDSVGGWFSVPKSEIDKIPLVDMVSTEMAKVILTDMSLTTTTTTTTTKRPFFMAVGFNKPHLSMVCPEEFYDKYPLEEEERFLVNTSWHKPLVRPSVNIDGIQTEADERILPPDALRDLRRAYFACISYVDDLVGQILRKLEETGLDKSTIVSFMADHGFHLGENRHWGKVTTWELSNRVPMMIRIPGLTDAGIVSPSVVESVDMFPTLVEAAGLEPLPVCPKRSGSVPLCTQGISLMPLLRKPKERVQSAAFSQIVATDGMRYTIRTGRHRLVETALVYNVSQPNGSYQISVEWQSTMDRIELYDHEMDILEQVNLINDRRYADVVEDLRERLHEFVESLIG</sequence>
<protein>
    <recommendedName>
        <fullName evidence="5">Sulfatase N-terminal domain-containing protein</fullName>
    </recommendedName>
</protein>
<keyword evidence="3" id="KW-0479">Metal-binding</keyword>
<reference evidence="6" key="1">
    <citation type="journal article" date="2023" name="Mol. Biol. Evol.">
        <title>Third-Generation Sequencing Reveals the Adaptive Role of the Epigenome in Three Deep-Sea Polychaetes.</title>
        <authorList>
            <person name="Perez M."/>
            <person name="Aroh O."/>
            <person name="Sun Y."/>
            <person name="Lan Y."/>
            <person name="Juniper S.K."/>
            <person name="Young C.R."/>
            <person name="Angers B."/>
            <person name="Qian P.Y."/>
        </authorList>
    </citation>
    <scope>NUCLEOTIDE SEQUENCE</scope>
    <source>
        <strain evidence="6">P08H-3</strain>
    </source>
</reference>
<dbReference type="SUPFAM" id="SSF53649">
    <property type="entry name" value="Alkaline phosphatase-like"/>
    <property type="match status" value="1"/>
</dbReference>
<dbReference type="EMBL" id="JAODUP010000258">
    <property type="protein sequence ID" value="KAK2154747.1"/>
    <property type="molecule type" value="Genomic_DNA"/>
</dbReference>
<organism evidence="6 7">
    <name type="scientific">Paralvinella palmiformis</name>
    <dbReference type="NCBI Taxonomy" id="53620"/>
    <lineage>
        <taxon>Eukaryota</taxon>
        <taxon>Metazoa</taxon>
        <taxon>Spiralia</taxon>
        <taxon>Lophotrochozoa</taxon>
        <taxon>Annelida</taxon>
        <taxon>Polychaeta</taxon>
        <taxon>Sedentaria</taxon>
        <taxon>Canalipalpata</taxon>
        <taxon>Terebellida</taxon>
        <taxon>Terebelliformia</taxon>
        <taxon>Alvinellidae</taxon>
        <taxon>Paralvinella</taxon>
    </lineage>
</organism>
<dbReference type="InterPro" id="IPR017850">
    <property type="entry name" value="Alkaline_phosphatase_core_sf"/>
</dbReference>
<feature type="domain" description="Sulfatase N-terminal" evidence="5">
    <location>
        <begin position="65"/>
        <end position="249"/>
    </location>
</feature>
<evidence type="ECO:0000259" key="5">
    <source>
        <dbReference type="Pfam" id="PF00884"/>
    </source>
</evidence>
<evidence type="ECO:0000256" key="4">
    <source>
        <dbReference type="ARBA" id="ARBA00022801"/>
    </source>
</evidence>
<keyword evidence="7" id="KW-1185">Reference proteome</keyword>
<dbReference type="PANTHER" id="PTHR45953">
    <property type="entry name" value="IDURONATE 2-SULFATASE"/>
    <property type="match status" value="1"/>
</dbReference>
<evidence type="ECO:0000313" key="6">
    <source>
        <dbReference type="EMBL" id="KAK2154747.1"/>
    </source>
</evidence>
<evidence type="ECO:0000313" key="7">
    <source>
        <dbReference type="Proteomes" id="UP001208570"/>
    </source>
</evidence>
<name>A0AAD9N2I0_9ANNE</name>
<dbReference type="GO" id="GO:0004423">
    <property type="term" value="F:iduronate-2-sulfatase activity"/>
    <property type="evidence" value="ECO:0007669"/>
    <property type="project" value="TreeGrafter"/>
</dbReference>
<dbReference type="AlphaFoldDB" id="A0AAD9N2I0"/>